<keyword evidence="1" id="KW-0472">Membrane</keyword>
<protein>
    <submittedName>
        <fullName evidence="2">Uncharacterized protein</fullName>
    </submittedName>
</protein>
<dbReference type="AlphaFoldDB" id="X1CBN8"/>
<dbReference type="EMBL" id="BART01025826">
    <property type="protein sequence ID" value="GAG90632.1"/>
    <property type="molecule type" value="Genomic_DNA"/>
</dbReference>
<proteinExistence type="predicted"/>
<keyword evidence="1" id="KW-1133">Transmembrane helix</keyword>
<reference evidence="2" key="1">
    <citation type="journal article" date="2014" name="Front. Microbiol.">
        <title>High frequency of phylogenetically diverse reductive dehalogenase-homologous genes in deep subseafloor sedimentary metagenomes.</title>
        <authorList>
            <person name="Kawai M."/>
            <person name="Futagami T."/>
            <person name="Toyoda A."/>
            <person name="Takaki Y."/>
            <person name="Nishi S."/>
            <person name="Hori S."/>
            <person name="Arai W."/>
            <person name="Tsubouchi T."/>
            <person name="Morono Y."/>
            <person name="Uchiyama I."/>
            <person name="Ito T."/>
            <person name="Fujiyama A."/>
            <person name="Inagaki F."/>
            <person name="Takami H."/>
        </authorList>
    </citation>
    <scope>NUCLEOTIDE SEQUENCE</scope>
    <source>
        <strain evidence="2">Expedition CK06-06</strain>
    </source>
</reference>
<keyword evidence="1" id="KW-0812">Transmembrane</keyword>
<organism evidence="2">
    <name type="scientific">marine sediment metagenome</name>
    <dbReference type="NCBI Taxonomy" id="412755"/>
    <lineage>
        <taxon>unclassified sequences</taxon>
        <taxon>metagenomes</taxon>
        <taxon>ecological metagenomes</taxon>
    </lineage>
</organism>
<feature type="transmembrane region" description="Helical" evidence="1">
    <location>
        <begin position="12"/>
        <end position="36"/>
    </location>
</feature>
<sequence>MIEEKKKQKKNPIWIILFLLASFVIFEEVIVSAGIVEVATNLWLNSSINMTNQIFLNDSYINFMNISDTLFINGSSKEVTVAGTLTATSLVGDGSGITGVPVYNITYALWSYNQSLATYAMWNEAWSSTYNETYAGQTDTNASSICGAGSYLDGSGSCINLNTT</sequence>
<gene>
    <name evidence="2" type="ORF">S01H4_46249</name>
</gene>
<evidence type="ECO:0000313" key="2">
    <source>
        <dbReference type="EMBL" id="GAG90632.1"/>
    </source>
</evidence>
<feature type="non-terminal residue" evidence="2">
    <location>
        <position position="164"/>
    </location>
</feature>
<accession>X1CBN8</accession>
<comment type="caution">
    <text evidence="2">The sequence shown here is derived from an EMBL/GenBank/DDBJ whole genome shotgun (WGS) entry which is preliminary data.</text>
</comment>
<evidence type="ECO:0000256" key="1">
    <source>
        <dbReference type="SAM" id="Phobius"/>
    </source>
</evidence>
<name>X1CBN8_9ZZZZ</name>